<dbReference type="EMBL" id="BMOS01000014">
    <property type="protein sequence ID" value="GGN59475.1"/>
    <property type="molecule type" value="Genomic_DNA"/>
</dbReference>
<reference evidence="1" key="1">
    <citation type="journal article" date="2014" name="Int. J. Syst. Evol. Microbiol.">
        <title>Complete genome sequence of Corynebacterium casei LMG S-19264T (=DSM 44701T), isolated from a smear-ripened cheese.</title>
        <authorList>
            <consortium name="US DOE Joint Genome Institute (JGI-PGF)"/>
            <person name="Walter F."/>
            <person name="Albersmeier A."/>
            <person name="Kalinowski J."/>
            <person name="Ruckert C."/>
        </authorList>
    </citation>
    <scope>NUCLEOTIDE SEQUENCE</scope>
    <source>
        <strain evidence="1">JCM 17251</strain>
    </source>
</reference>
<organism evidence="1 2">
    <name type="scientific">Oceanobacillus indicireducens</name>
    <dbReference type="NCBI Taxonomy" id="1004261"/>
    <lineage>
        <taxon>Bacteria</taxon>
        <taxon>Bacillati</taxon>
        <taxon>Bacillota</taxon>
        <taxon>Bacilli</taxon>
        <taxon>Bacillales</taxon>
        <taxon>Bacillaceae</taxon>
        <taxon>Oceanobacillus</taxon>
    </lineage>
</organism>
<gene>
    <name evidence="1" type="ORF">GCM10007971_22650</name>
</gene>
<evidence type="ECO:0000313" key="2">
    <source>
        <dbReference type="Proteomes" id="UP000624041"/>
    </source>
</evidence>
<proteinExistence type="predicted"/>
<protein>
    <submittedName>
        <fullName evidence="1">Uncharacterized protein</fullName>
    </submittedName>
</protein>
<name>A0A917XZ19_9BACI</name>
<dbReference type="AlphaFoldDB" id="A0A917XZ19"/>
<reference evidence="1" key="2">
    <citation type="submission" date="2020-09" db="EMBL/GenBank/DDBJ databases">
        <authorList>
            <person name="Sun Q."/>
            <person name="Ohkuma M."/>
        </authorList>
    </citation>
    <scope>NUCLEOTIDE SEQUENCE</scope>
    <source>
        <strain evidence="1">JCM 17251</strain>
    </source>
</reference>
<sequence length="80" mass="9597">MALKEHYLMEDWQQMLDEVENIMNTSINALHMAENAEFSSKREVMLKLERSLDTLHALNRKKIDRDISEQATSYLRRHMF</sequence>
<dbReference type="Proteomes" id="UP000624041">
    <property type="component" value="Unassembled WGS sequence"/>
</dbReference>
<comment type="caution">
    <text evidence="1">The sequence shown here is derived from an EMBL/GenBank/DDBJ whole genome shotgun (WGS) entry which is preliminary data.</text>
</comment>
<accession>A0A917XZ19</accession>
<evidence type="ECO:0000313" key="1">
    <source>
        <dbReference type="EMBL" id="GGN59475.1"/>
    </source>
</evidence>
<keyword evidence="2" id="KW-1185">Reference proteome</keyword>
<dbReference type="RefSeq" id="WP_229782683.1">
    <property type="nucleotide sequence ID" value="NZ_BMOS01000014.1"/>
</dbReference>